<reference evidence="1" key="1">
    <citation type="journal article" date="2006" name="Appl. Environ. Microbiol.">
        <title>Comparative genomics of DNA fragments from six Antarctic marine planktonic bacteria.</title>
        <authorList>
            <person name="Grzymski J.J."/>
            <person name="Carter B.J."/>
            <person name="DeLong E.F."/>
            <person name="Feldman R.A."/>
            <person name="Ghadiri A."/>
            <person name="Murray A.E."/>
        </authorList>
    </citation>
    <scope>NUCLEOTIDE SEQUENCE</scope>
</reference>
<dbReference type="EMBL" id="DQ295237">
    <property type="protein sequence ID" value="ABC25221.1"/>
    <property type="molecule type" value="Genomic_DNA"/>
</dbReference>
<accession>Q2PYK6</accession>
<dbReference type="PANTHER" id="PTHR37163">
    <property type="entry name" value="CONSERVED PROTEIN"/>
    <property type="match status" value="1"/>
</dbReference>
<evidence type="ECO:0000313" key="1">
    <source>
        <dbReference type="EMBL" id="ABC25221.1"/>
    </source>
</evidence>
<sequence length="168" mass="19248">MLLPQQLATIEQQLGRRPRGLKAIAFSSANGVPLVLKMRPLVDNKPFPTLYWLSSRDLHKAISQIEMVGTVKTLEKRLQDDPDLMTAYQTNQREYVAERWASCSSEDVAELTRLGYVDLLDTYGIGGLRDWEQIRCLHMHYAHHLCGNNVIGQWLDEHYGLNELLITN</sequence>
<dbReference type="PANTHER" id="PTHR37163:SF1">
    <property type="entry name" value="DUF501 DOMAIN-CONTAINING PROTEIN"/>
    <property type="match status" value="1"/>
</dbReference>
<organism evidence="1">
    <name type="scientific">uncultured marine bacterium Ant4D3</name>
    <dbReference type="NCBI Taxonomy" id="360423"/>
    <lineage>
        <taxon>Bacteria</taxon>
        <taxon>environmental samples</taxon>
    </lineage>
</organism>
<protein>
    <submittedName>
        <fullName evidence="1">Uncharacterized ACR</fullName>
    </submittedName>
</protein>
<dbReference type="Pfam" id="PF04417">
    <property type="entry name" value="DUF501"/>
    <property type="match status" value="1"/>
</dbReference>
<name>Q2PYK6_9BACT</name>
<dbReference type="InterPro" id="IPR007511">
    <property type="entry name" value="DUF501"/>
</dbReference>
<dbReference type="AlphaFoldDB" id="Q2PYK6"/>
<proteinExistence type="predicted"/>